<dbReference type="InterPro" id="IPR057721">
    <property type="entry name" value="BCD1_alpha/beta"/>
</dbReference>
<evidence type="ECO:0000313" key="16">
    <source>
        <dbReference type="Proteomes" id="UP000822688"/>
    </source>
</evidence>
<dbReference type="Proteomes" id="UP000822688">
    <property type="component" value="Chromosome 3"/>
</dbReference>
<dbReference type="Gene3D" id="3.30.60.190">
    <property type="match status" value="1"/>
</dbReference>
<keyword evidence="2" id="KW-0690">Ribosome biogenesis</keyword>
<dbReference type="InterPro" id="IPR051639">
    <property type="entry name" value="BCD1"/>
</dbReference>
<proteinExistence type="inferred from homology"/>
<accession>A0A8T0IJ76</accession>
<keyword evidence="7" id="KW-0832">Ubl conjugation</keyword>
<dbReference type="EMBL" id="CM026423">
    <property type="protein sequence ID" value="KAG0583352.1"/>
    <property type="molecule type" value="Genomic_DNA"/>
</dbReference>
<dbReference type="Pfam" id="PF04438">
    <property type="entry name" value="zf-HIT"/>
    <property type="match status" value="1"/>
</dbReference>
<evidence type="ECO:0000256" key="3">
    <source>
        <dbReference type="ARBA" id="ARBA00022553"/>
    </source>
</evidence>
<evidence type="ECO:0000313" key="15">
    <source>
        <dbReference type="EMBL" id="KAG0583352.1"/>
    </source>
</evidence>
<evidence type="ECO:0000256" key="13">
    <source>
        <dbReference type="PROSITE-ProRule" id="PRU00453"/>
    </source>
</evidence>
<keyword evidence="5 13" id="KW-0863">Zinc-finger</keyword>
<dbReference type="InterPro" id="IPR007529">
    <property type="entry name" value="Znf_HIT"/>
</dbReference>
<evidence type="ECO:0000256" key="4">
    <source>
        <dbReference type="ARBA" id="ARBA00022723"/>
    </source>
</evidence>
<dbReference type="GO" id="GO:0000463">
    <property type="term" value="P:maturation of LSU-rRNA from tricistronic rRNA transcript (SSU-rRNA, 5.8S rRNA, LSU-rRNA)"/>
    <property type="evidence" value="ECO:0007669"/>
    <property type="project" value="TreeGrafter"/>
</dbReference>
<evidence type="ECO:0000256" key="8">
    <source>
        <dbReference type="ARBA" id="ARBA00049598"/>
    </source>
</evidence>
<comment type="caution">
    <text evidence="15">The sequence shown here is derived from an EMBL/GenBank/DDBJ whole genome shotgun (WGS) entry which is preliminary data.</text>
</comment>
<evidence type="ECO:0000256" key="2">
    <source>
        <dbReference type="ARBA" id="ARBA00022517"/>
    </source>
</evidence>
<dbReference type="FunFam" id="3.30.60.190:FF:000001">
    <property type="entry name" value="box C/D snoRNA protein 1"/>
    <property type="match status" value="1"/>
</dbReference>
<dbReference type="CDD" id="cd23023">
    <property type="entry name" value="zf-HIT_BCD1"/>
    <property type="match status" value="1"/>
</dbReference>
<comment type="subunit">
    <text evidence="10">Interacts with FBL, SNU13, NOP58, NUFIP1, RUVBL1, RUVBL2 and TAF9. Interacts (via HIT-type zinc finger) with the RUVBL1/RUVBL2 complex in the presence of ADP.</text>
</comment>
<protein>
    <recommendedName>
        <fullName evidence="11">Box C/D snoRNA protein 1</fullName>
    </recommendedName>
    <alternativeName>
        <fullName evidence="12">Zinc finger HIT domain-containing protein 6</fullName>
    </alternativeName>
</protein>
<dbReference type="GO" id="GO:0000492">
    <property type="term" value="P:box C/D snoRNP assembly"/>
    <property type="evidence" value="ECO:0007669"/>
    <property type="project" value="TreeGrafter"/>
</dbReference>
<gene>
    <name evidence="15" type="ORF">KC19_3G129500</name>
</gene>
<keyword evidence="6" id="KW-0862">Zinc</keyword>
<keyword evidence="3" id="KW-0597">Phosphoprotein</keyword>
<dbReference type="GO" id="GO:0070761">
    <property type="term" value="C:pre-snoRNP complex"/>
    <property type="evidence" value="ECO:0007669"/>
    <property type="project" value="TreeGrafter"/>
</dbReference>
<evidence type="ECO:0000256" key="6">
    <source>
        <dbReference type="ARBA" id="ARBA00022833"/>
    </source>
</evidence>
<dbReference type="Pfam" id="PF25790">
    <property type="entry name" value="BCD1"/>
    <property type="match status" value="1"/>
</dbReference>
<comment type="similarity">
    <text evidence="9">Belongs to the BCD1 family.</text>
</comment>
<feature type="domain" description="HIT-type" evidence="14">
    <location>
        <begin position="21"/>
        <end position="55"/>
    </location>
</feature>
<evidence type="ECO:0000259" key="14">
    <source>
        <dbReference type="PROSITE" id="PS51083"/>
    </source>
</evidence>
<evidence type="ECO:0000256" key="10">
    <source>
        <dbReference type="ARBA" id="ARBA00061949"/>
    </source>
</evidence>
<organism evidence="15 16">
    <name type="scientific">Ceratodon purpureus</name>
    <name type="common">Fire moss</name>
    <name type="synonym">Dicranum purpureum</name>
    <dbReference type="NCBI Taxonomy" id="3225"/>
    <lineage>
        <taxon>Eukaryota</taxon>
        <taxon>Viridiplantae</taxon>
        <taxon>Streptophyta</taxon>
        <taxon>Embryophyta</taxon>
        <taxon>Bryophyta</taxon>
        <taxon>Bryophytina</taxon>
        <taxon>Bryopsida</taxon>
        <taxon>Dicranidae</taxon>
        <taxon>Pseudoditrichales</taxon>
        <taxon>Ditrichaceae</taxon>
        <taxon>Ceratodon</taxon>
    </lineage>
</organism>
<evidence type="ECO:0000256" key="7">
    <source>
        <dbReference type="ARBA" id="ARBA00022843"/>
    </source>
</evidence>
<evidence type="ECO:0000256" key="5">
    <source>
        <dbReference type="ARBA" id="ARBA00022771"/>
    </source>
</evidence>
<dbReference type="PANTHER" id="PTHR13483:SF3">
    <property type="entry name" value="BOX C_D SNORNA PROTEIN 1"/>
    <property type="match status" value="1"/>
</dbReference>
<dbReference type="AlphaFoldDB" id="A0A8T0IJ76"/>
<evidence type="ECO:0000256" key="12">
    <source>
        <dbReference type="ARBA" id="ARBA00077531"/>
    </source>
</evidence>
<dbReference type="GO" id="GO:0008270">
    <property type="term" value="F:zinc ion binding"/>
    <property type="evidence" value="ECO:0007669"/>
    <property type="project" value="UniProtKB-UniRule"/>
</dbReference>
<dbReference type="GO" id="GO:0005634">
    <property type="term" value="C:nucleus"/>
    <property type="evidence" value="ECO:0007669"/>
    <property type="project" value="TreeGrafter"/>
</dbReference>
<name>A0A8T0IJ76_CERPU</name>
<dbReference type="PANTHER" id="PTHR13483">
    <property type="entry name" value="BOX C_D SNORNA PROTEIN 1-RELATED"/>
    <property type="match status" value="1"/>
</dbReference>
<dbReference type="GO" id="GO:0048254">
    <property type="term" value="P:snoRNA localization"/>
    <property type="evidence" value="ECO:0007669"/>
    <property type="project" value="TreeGrafter"/>
</dbReference>
<keyword evidence="16" id="KW-1185">Reference proteome</keyword>
<keyword evidence="1" id="KW-1017">Isopeptide bond</keyword>
<comment type="function">
    <text evidence="8">Required for box C/D snoRNAs accumulation involved in snoRNA processing, snoRNA transport to the nucleolus and ribosome biogenesis.</text>
</comment>
<sequence>MGTAVGEVAAVEVEVQEGKQCQECKQADWKYKCPGCERRSCGLACVKAHKARTGCSGKRDRTAFVPLAEFCDNVLVSDYNLLEEMLRQTESAKRARAPLGAPKSKMHPAMQTLQHQAKMRDTTLVYWPHGMSKRKSNSTFFDRKRKCIFWRIEWTFEGTDVRIVNSRVDENSTLRSLVEKHFETRADNVAMITELRHFCRREITDLKLYFQKEPCEGNKKIFYELDVEATVCSQLAHKTVYEFPVIHVALNPDPVKFPVLVTKPLPTATPTPPVYDVEPVFEEEEEEDPVGKFFREEEIEEGEFIP</sequence>
<evidence type="ECO:0000256" key="11">
    <source>
        <dbReference type="ARBA" id="ARBA00068630"/>
    </source>
</evidence>
<reference evidence="15" key="1">
    <citation type="submission" date="2020-06" db="EMBL/GenBank/DDBJ databases">
        <title>WGS assembly of Ceratodon purpureus strain R40.</title>
        <authorList>
            <person name="Carey S.B."/>
            <person name="Jenkins J."/>
            <person name="Shu S."/>
            <person name="Lovell J.T."/>
            <person name="Sreedasyam A."/>
            <person name="Maumus F."/>
            <person name="Tiley G.P."/>
            <person name="Fernandez-Pozo N."/>
            <person name="Barry K."/>
            <person name="Chen C."/>
            <person name="Wang M."/>
            <person name="Lipzen A."/>
            <person name="Daum C."/>
            <person name="Saski C.A."/>
            <person name="Payton A.C."/>
            <person name="Mcbreen J.C."/>
            <person name="Conrad R.E."/>
            <person name="Kollar L.M."/>
            <person name="Olsson S."/>
            <person name="Huttunen S."/>
            <person name="Landis J.B."/>
            <person name="Wickett N.J."/>
            <person name="Johnson M.G."/>
            <person name="Rensing S.A."/>
            <person name="Grimwood J."/>
            <person name="Schmutz J."/>
            <person name="Mcdaniel S.F."/>
        </authorList>
    </citation>
    <scope>NUCLEOTIDE SEQUENCE</scope>
    <source>
        <strain evidence="15">R40</strain>
    </source>
</reference>
<dbReference type="PROSITE" id="PS51083">
    <property type="entry name" value="ZF_HIT"/>
    <property type="match status" value="1"/>
</dbReference>
<evidence type="ECO:0000256" key="9">
    <source>
        <dbReference type="ARBA" id="ARBA00049654"/>
    </source>
</evidence>
<keyword evidence="4" id="KW-0479">Metal-binding</keyword>
<evidence type="ECO:0000256" key="1">
    <source>
        <dbReference type="ARBA" id="ARBA00022499"/>
    </source>
</evidence>
<dbReference type="SUPFAM" id="SSF144232">
    <property type="entry name" value="HIT/MYND zinc finger-like"/>
    <property type="match status" value="1"/>
</dbReference>